<name>A9DD23_9GAMM</name>
<sequence length="180" mass="18704">MNKQKGFTLIELVVVIIILGILAVTAAPKFINLQSDARESTVQGVKAALQGANTLVFSKAAIQGKETSTGSVVLNNMGTAVTTDDISVTTAYGYLDSSATVANTITNLEKAMDVTFQALADDTIVVTGSEWGVISTATSFKIVPQGRTATDTAVSACHMKYTAATSATVSPKYEVVDTGC</sequence>
<keyword evidence="1" id="KW-1133">Transmembrane helix</keyword>
<dbReference type="STRING" id="314608.KT99_07738"/>
<keyword evidence="1" id="KW-0472">Membrane</keyword>
<evidence type="ECO:0000313" key="2">
    <source>
        <dbReference type="EMBL" id="EDQ00301.1"/>
    </source>
</evidence>
<evidence type="ECO:0000313" key="3">
    <source>
        <dbReference type="Proteomes" id="UP000005839"/>
    </source>
</evidence>
<accession>A9DD23</accession>
<feature type="transmembrane region" description="Helical" evidence="1">
    <location>
        <begin position="12"/>
        <end position="31"/>
    </location>
</feature>
<reference evidence="2 3" key="1">
    <citation type="submission" date="2007-10" db="EMBL/GenBank/DDBJ databases">
        <authorList>
            <person name="Yayanos A."/>
            <person name="Ferriera S."/>
            <person name="Johnson J."/>
            <person name="Kravitz S."/>
            <person name="Halpern A."/>
            <person name="Remington K."/>
            <person name="Beeson K."/>
            <person name="Tran B."/>
            <person name="Rogers Y.-H."/>
            <person name="Friedman R."/>
            <person name="Venter J.C."/>
        </authorList>
    </citation>
    <scope>NUCLEOTIDE SEQUENCE [LARGE SCALE GENOMIC DNA]</scope>
    <source>
        <strain evidence="2 3">KT99</strain>
    </source>
</reference>
<dbReference type="InterPro" id="IPR012902">
    <property type="entry name" value="N_methyl_site"/>
</dbReference>
<comment type="caution">
    <text evidence="2">The sequence shown here is derived from an EMBL/GenBank/DDBJ whole genome shotgun (WGS) entry which is preliminary data.</text>
</comment>
<dbReference type="InterPro" id="IPR045584">
    <property type="entry name" value="Pilin-like"/>
</dbReference>
<dbReference type="Proteomes" id="UP000005839">
    <property type="component" value="Unassembled WGS sequence"/>
</dbReference>
<dbReference type="EMBL" id="ABIC01000023">
    <property type="protein sequence ID" value="EDQ00301.1"/>
    <property type="molecule type" value="Genomic_DNA"/>
</dbReference>
<dbReference type="RefSeq" id="WP_005500339.1">
    <property type="nucleotide sequence ID" value="NZ_ABIC01000023.1"/>
</dbReference>
<organism evidence="2 3">
    <name type="scientific">Shewanella benthica KT99</name>
    <dbReference type="NCBI Taxonomy" id="314608"/>
    <lineage>
        <taxon>Bacteria</taxon>
        <taxon>Pseudomonadati</taxon>
        <taxon>Pseudomonadota</taxon>
        <taxon>Gammaproteobacteria</taxon>
        <taxon>Alteromonadales</taxon>
        <taxon>Shewanellaceae</taxon>
        <taxon>Shewanella</taxon>
    </lineage>
</organism>
<dbReference type="PANTHER" id="PTHR30093">
    <property type="entry name" value="GENERAL SECRETION PATHWAY PROTEIN G"/>
    <property type="match status" value="1"/>
</dbReference>
<gene>
    <name evidence="2" type="ORF">KT99_07738</name>
</gene>
<dbReference type="AlphaFoldDB" id="A9DD23"/>
<protein>
    <submittedName>
        <fullName evidence="2">MSHA pilin protein MshA</fullName>
    </submittedName>
</protein>
<dbReference type="SUPFAM" id="SSF54523">
    <property type="entry name" value="Pili subunits"/>
    <property type="match status" value="1"/>
</dbReference>
<dbReference type="PANTHER" id="PTHR30093:SF7">
    <property type="entry name" value="MSHA MAJOR PILIN SUBUNIT MSHA"/>
    <property type="match status" value="1"/>
</dbReference>
<dbReference type="NCBIfam" id="TIGR02532">
    <property type="entry name" value="IV_pilin_GFxxxE"/>
    <property type="match status" value="1"/>
</dbReference>
<evidence type="ECO:0000256" key="1">
    <source>
        <dbReference type="SAM" id="Phobius"/>
    </source>
</evidence>
<keyword evidence="3" id="KW-1185">Reference proteome</keyword>
<dbReference type="Pfam" id="PF07963">
    <property type="entry name" value="N_methyl"/>
    <property type="match status" value="1"/>
</dbReference>
<proteinExistence type="predicted"/>
<keyword evidence="1" id="KW-0812">Transmembrane</keyword>
<dbReference type="PROSITE" id="PS00409">
    <property type="entry name" value="PROKAR_NTER_METHYL"/>
    <property type="match status" value="1"/>
</dbReference>
<dbReference type="Gene3D" id="3.30.700.10">
    <property type="entry name" value="Glycoprotein, Type 4 Pilin"/>
    <property type="match status" value="1"/>
</dbReference>